<evidence type="ECO:0000313" key="15">
    <source>
        <dbReference type="EMBL" id="GCC34843.1"/>
    </source>
</evidence>
<comment type="caution">
    <text evidence="15">The sequence shown here is derived from an EMBL/GenBank/DDBJ whole genome shotgun (WGS) entry which is preliminary data.</text>
</comment>
<feature type="domain" description="PKD" evidence="12">
    <location>
        <begin position="1208"/>
        <end position="1288"/>
    </location>
</feature>
<keyword evidence="7" id="KW-0325">Glycoprotein</keyword>
<dbReference type="InterPro" id="IPR016186">
    <property type="entry name" value="C-type_lectin-like/link_sf"/>
</dbReference>
<comment type="caution">
    <text evidence="8">Lacks conserved residue(s) required for the propagation of feature annotation.</text>
</comment>
<dbReference type="InterPro" id="IPR013122">
    <property type="entry name" value="PKD1_2_channel"/>
</dbReference>
<accession>A0A401SWT4</accession>
<feature type="domain" description="PKD" evidence="12">
    <location>
        <begin position="1742"/>
        <end position="1809"/>
    </location>
</feature>
<evidence type="ECO:0000259" key="12">
    <source>
        <dbReference type="PROSITE" id="PS50093"/>
    </source>
</evidence>
<evidence type="ECO:0000256" key="6">
    <source>
        <dbReference type="ARBA" id="ARBA00023136"/>
    </source>
</evidence>
<evidence type="ECO:0008006" key="17">
    <source>
        <dbReference type="Google" id="ProtNLM"/>
    </source>
</evidence>
<dbReference type="InterPro" id="IPR042060">
    <property type="entry name" value="PLAT_polycystin1"/>
</dbReference>
<keyword evidence="5 10" id="KW-1133">Transmembrane helix</keyword>
<dbReference type="SMART" id="SM00034">
    <property type="entry name" value="CLECT"/>
    <property type="match status" value="1"/>
</dbReference>
<feature type="domain" description="C-type lectin" evidence="11">
    <location>
        <begin position="48"/>
        <end position="163"/>
    </location>
</feature>
<dbReference type="SMART" id="SM00303">
    <property type="entry name" value="GPS"/>
    <property type="match status" value="1"/>
</dbReference>
<dbReference type="Gene3D" id="1.10.287.70">
    <property type="match status" value="1"/>
</dbReference>
<keyword evidence="6 10" id="KW-0472">Membrane</keyword>
<dbReference type="Gene3D" id="2.60.40.10">
    <property type="entry name" value="Immunoglobulins"/>
    <property type="match status" value="8"/>
</dbReference>
<evidence type="ECO:0000256" key="3">
    <source>
        <dbReference type="ARBA" id="ARBA00022692"/>
    </source>
</evidence>
<protein>
    <recommendedName>
        <fullName evidence="17">Polycystin-1</fullName>
    </recommendedName>
</protein>
<dbReference type="CDD" id="cd01752">
    <property type="entry name" value="PLAT_polycystin"/>
    <property type="match status" value="1"/>
</dbReference>
<dbReference type="Gene3D" id="3.10.100.10">
    <property type="entry name" value="Mannose-Binding Protein A, subunit A"/>
    <property type="match status" value="1"/>
</dbReference>
<dbReference type="Pfam" id="PF00801">
    <property type="entry name" value="PKD"/>
    <property type="match status" value="11"/>
</dbReference>
<evidence type="ECO:0000259" key="11">
    <source>
        <dbReference type="PROSITE" id="PS50041"/>
    </source>
</evidence>
<feature type="domain" description="PKD" evidence="12">
    <location>
        <begin position="971"/>
        <end position="1036"/>
    </location>
</feature>
<dbReference type="FunFam" id="2.60.60.20:FF:000012">
    <property type="entry name" value="polycystin-1 isoform X2"/>
    <property type="match status" value="1"/>
</dbReference>
<evidence type="ECO:0000256" key="10">
    <source>
        <dbReference type="SAM" id="Phobius"/>
    </source>
</evidence>
<feature type="transmembrane region" description="Helical" evidence="10">
    <location>
        <begin position="3669"/>
        <end position="3690"/>
    </location>
</feature>
<evidence type="ECO:0000256" key="1">
    <source>
        <dbReference type="ARBA" id="ARBA00004141"/>
    </source>
</evidence>
<dbReference type="CDD" id="cd00037">
    <property type="entry name" value="CLECT"/>
    <property type="match status" value="1"/>
</dbReference>
<dbReference type="InterPro" id="IPR000203">
    <property type="entry name" value="GPS"/>
</dbReference>
<sequence length="4006" mass="446087">MLPVSRECSACEIWETADCEIREGAASEIQGRCCLSTSCPQNAQLNPQNQHCYWISEDQTSWYDARQACQQVPTADLAIINSVDVLNFVQQHFSAISTAWIGLIQNSASGPGMYHWVDGTSVDTYLHWAISKVHSGECVQLQLHREGTWHGVSCHTKQHFICEKTHDAQLQDVNYFLTGTPTFRKVDLVKNITVMTEAPVRGAATVEMMLFPGMWFSHSGLVNSIEFVIQPLKKATRVHFKIFRPYCIPSLYLIPPGCEWLRTPFATCDTQPLCNTTGGCNNGHQWCHLQERCLPITSPCSSYAFENITTNILPIANPPRYKGTQPYYSQVADIAMIISPDLNIVHVNVMLGDQEVRVYPDDVIGFQHDAGPNSLLHCLPSSISPWRQSYISLVRQGWLESLLVGFQPTWPSPRWIDNVVCDVRILYTDQPQPIAPTQSLTTVPDTFLVTPVNRVSPTGIKCCPLGTWTTITGLQIIYPWPHNGTLLVPTGNEILIVIKINSGSNASSWWGPPVRQSGVFFDAHCPSSLPQYMPACHRETSDTWFSYAHFTVTHPRIESLNITVRNEVSSQNMSVEIQAFDVIQGLQIMPRKPRRMLVDVSQIFSAQVTHGTSVHFTWVIDNLALFAYSGQIYKVIFKRPATYRLKLMAVNPVSKQSIETELVADTMHPLTEPQFIHLSSMLLVDTPHKFTFRITVDSLAEVTFRWSFGDATTTIMHSKCPPHNAYLSEPDPRTMTVIVQDQMTWAYSQPGNYILEVECIAQWSRIRQSHSVYVRYPLTDLSCAQMPEHPHTNGVVVFEAYPRPNSYGIFYTWNFGDGAPVVVVTSSMVQHRFKMRGIYNVTLQINNTVSAMSSYLMVTVEEEITCLKVTTSERSELGSTISVHAEARSGTNILWAFSMGDGHTFGNLTTDTISYKYPVEGSYTITVTGRNMVSSASQSVVVEVHALKVLAVKPTGCLVSGSNTSFQVQVSSTGNETWYRWSFGDGSPALVVRGSSGAYHTYTMTGNYTIIITATSPFNTASYQAAIYVQVPIHSVQLLARNPYVRLKDPAQFVAKVDPEEGEQHPYQYHWNFGVPGPPISGCREQTFVYDKVGIYLAAVTVSNHVDHQSSSCSVTVQESVGDFTIHHEGLAQEALSLNKTYVFHLHGASGTNATFHWDFGDGTTTTQGQQISHIYRTCGRFTVAVVGVNLVSHLERFLNIHVITPISQLNVSADQLAVETGKSVVFTASLSAGEQVVFFWAVCGDCVLHHGSSSFKHSFLEPGTYRVVVTARNEVSEETKMVTVQAEERIQDVTINTGDLIHGNYFAAKEICILRAHAALGSNVSYEWTIRQGQVVVAVGQGSVMMFQPEVAGDYWLVVLAKNAIGEVSQSEEISVLERISGVKVTSTPCNVATGQPVQLSITVTSGTDLLYEWFIEGAENHLRTSISSLSYVYSTAGTTMVNVTVHNKLGNAQSSLVLTIQEPVYEVSYNVLSAAPPFYLQTNAITHLKGFAGRGTAIFWEWCLLSPVGTQSWHGREINHTFSTAGVYQLTLNASNGVSWQSVHHNLTVQDSITGFVIEMDKIIVRVGEPVTFTLRVQQGSMVRYFLNFTTLRTQLSLHEDTYKMAFPSVGQQNVTATARNEVSSETRSASLEVLEEVTGLYLVNCCQSAVEANQEMMLTARVRTGTGVKYRWNLHLPGLPDQHGSGSSIIYTPQSTGKLTVHVEAIGQFGALSLTECTQVQLRVSVVDKLWSDNVDPFVEQAVTFQVVLVGGTDVGYLWNFGDSPETYASQNGTIQHRYKTAGWYTVEAKAFNDISSAVVHLAIVVRQPACWAPEVRLVKPPPTIIRARASYFEAKVDLRGCTAYQAHYHWELFEGTRCHGSAGVHLSTVDTGKPILALPKLALPLGAHCLQFTVDLVSTPLSQKVAAVIQVVQSKLLAIINGGSERTWANHQDLVLDGSKSYDPDVEKEEEAFLSYRWACEAEDQFTSPCIQPGISVGPVVTIPRNTLLPGATYLFTLTVTKPGKEAAHTTQLVLVQAANIPCVVLECISCQVLWSYRVSRSTHVTLAGRCQNCSNKSTYKWTVQSSDASPLTLDNKTTSTGDSNPNLVVRQDVLQDGVNYTFTLSITDSEKQSTGFSSITLTPNYPPSRGEFQLYRGIKPSSRVLLPAASSGRASTVHVLVQVEDLLGARTVAVNRTLTVWMPDFSMGSYSVIDWLRHKSQSELWGLVQQGDPSEVIPYSVTLISALNQCSRHREQDLKDRITIRSNITRALISLTVTTLEDVSQISAALAQCATFPEEFIMGQGLEGSLRMTRQMIDIIGNQTVQGSATPSETGRNILRILGAAMAAIEVSPNNRIQREDDLVTSATIFQLTSKLVQSLMRSRVFNEEPLLISVSEIDVQGKRVDPFNLLCSWPGEKCLFHIPPALSSQLSANRELIQLTMSLRVNPFPGGTISNYSVSTHLGSMELSSPQGLPLSISDLAAERSIRVTLSDRRPQQLEHAETVRTLSPGESVNFTIWPVNSNRAAGLHIGLRFTLIDLEGAQDPDPFVRLHVNNNPQFNGSLNNATRGIILYPTRERLSVEHTIFLSPEVYDSTTEQLFVTVSNCFSSARVGIAITTYTSLCQYFDFQSLQWRTEGIVPTRWTRLEEAVCLTRHLTVFGASLFVSPNAVEFLAPADRPVQNMVVVISCMLVFAVYVVMVLIAHKLDYIDINRVGIIPLCGQHGHYKYEVMVKTGWCRNAGTTAHVGISLYGLNKSGSRHLDKEGAFQRNSLDIFQIETDANLGEIWKIRIWHDNTGLSPSWHLEHVAVWDKQTDIMYYFLAQDWLSVENEKNEGMVEKDVLAACPQELRRFSRIFISQLKRGVSEKHIWLSVWDRLPRSHFTRVQRLTCCTLLMYLFLTAAATWYGAVGTKNESFPVAYLAAVTGETVAVGIVLAFVVFPIHLLFTCLFRRIRSQVTVDDPESSILEAQTVGMDMCLDPSELGSSSFLSIPGGLDSIADANSESYESHGSKKLDSDLQYTPQLISKSFLKSWPSYDSLFDLPDLLNHDPSFSQIKVLKRKKALRKQGIKSCSSLDEDPLSFSIADSYDSWSLKHNQLTTSDEDLMRSIAAEVKQQGGLSDQVTSDSGHFSPRAEMDHISETLESSSSTWSDLGEKKLHIGALHQSSSFLSSRGTANSFLASWEPAPTPDSIFSTRIGILKSPRKWMFPHSTLYVTYILCFLLIAVCVSVTVSYGMLFPNHVVLMWLISAFFSFLTSFFVLEPIKVLCEAVILALFTKPVDPDEDDNLVEEPLVKKTSERIGKVRAPYGYSLLQAKEEARKVRALHTLMKNCVVHTIFLLVVLIVNYQGCYQSANGHLLRASIRQSIVGKTLHSSNFSTIQRPADFWRWLSTVLLPLLYNNPQLTLLGVLQLQHVRSQEGHCPWWIERLTPGIDPGNSCDHSNSSSTETITHGIGWSADFNSTNHSWAYSSDGFTETQSVFVEFTQYSRDVDLYAVVTLQVVFQPAVPVKPTVNIKLFSVLSSSRGVDLLLVLMVLLFLFSLCFLVVEAIALNREGLAYFKEGQRYLQLSIILLCVLIPSFHFSHIRLADQQLSHYKNNPQQFVSFYYVACLAEGVTSLAAFLLTVLTLKIVGQFRFVRRWCVFGKTFQYMIRELMAAFLYLFLLVMVYAQCGYVMFSPALEHFVTFSSSLLALVAFPHGTLSLRHAVHHYPIIAPFYFISYLLCLMWIARNLFSAIINQSYRELKADMYRPAIEPQDYEMIEFFIKRFKLWIGLTKTKEFRHKVKFEGMESLPTGTSQTLRLSQLASENTESPFSDCTILSGSVQSEELTLPQSPTSETYNIEAYLDRLLPTVNSLLGQFDRVNKVTDDLYQIESDLEKVQHRIKWRRQIVGRDEKSKTERQSLPVPTTQPRACSAVSDSAVSGLRPSTGPACEYCAGIAQSAHSALPVDSRSSDAPGRRAWQLGPSLSAVISQRAVWSSEPAAKPRPKSEERQDRVMSQQQAPIKRRAWQSESMEGKP</sequence>
<dbReference type="PROSITE" id="PS50095">
    <property type="entry name" value="PLAT"/>
    <property type="match status" value="1"/>
</dbReference>
<dbReference type="InterPro" id="IPR014010">
    <property type="entry name" value="REJ_dom"/>
</dbReference>
<comment type="similarity">
    <text evidence="2">Belongs to the polycystin family.</text>
</comment>
<feature type="region of interest" description="Disordered" evidence="9">
    <location>
        <begin position="3960"/>
        <end position="4006"/>
    </location>
</feature>
<feature type="domain" description="PKD" evidence="12">
    <location>
        <begin position="1497"/>
        <end position="1558"/>
    </location>
</feature>
<dbReference type="OMA" id="PWRQSYL"/>
<feature type="transmembrane region" description="Helical" evidence="10">
    <location>
        <begin position="3641"/>
        <end position="3663"/>
    </location>
</feature>
<dbReference type="InterPro" id="IPR016187">
    <property type="entry name" value="CTDL_fold"/>
</dbReference>
<dbReference type="GO" id="GO:0006816">
    <property type="term" value="P:calcium ion transport"/>
    <property type="evidence" value="ECO:0007669"/>
    <property type="project" value="TreeGrafter"/>
</dbReference>
<feature type="region of interest" description="Disordered" evidence="9">
    <location>
        <begin position="3881"/>
        <end position="3902"/>
    </location>
</feature>
<gene>
    <name evidence="15" type="ORF">chiPu_0013320</name>
</gene>
<dbReference type="InterPro" id="IPR035986">
    <property type="entry name" value="PKD_dom_sf"/>
</dbReference>
<feature type="domain" description="REJ" evidence="14">
    <location>
        <begin position="1814"/>
        <end position="2150"/>
    </location>
</feature>
<dbReference type="InterPro" id="IPR022409">
    <property type="entry name" value="PKD/Chitinase_dom"/>
</dbReference>
<dbReference type="InterPro" id="IPR013783">
    <property type="entry name" value="Ig-like_fold"/>
</dbReference>
<feature type="transmembrane region" description="Helical" evidence="10">
    <location>
        <begin position="3515"/>
        <end position="3540"/>
    </location>
</feature>
<dbReference type="PROSITE" id="PS50041">
    <property type="entry name" value="C_TYPE_LECTIN_2"/>
    <property type="match status" value="1"/>
</dbReference>
<feature type="transmembrane region" description="Helical" evidence="10">
    <location>
        <begin position="2669"/>
        <end position="2689"/>
    </location>
</feature>
<keyword evidence="3 10" id="KW-0812">Transmembrane</keyword>
<evidence type="ECO:0000256" key="5">
    <source>
        <dbReference type="ARBA" id="ARBA00022989"/>
    </source>
</evidence>
<evidence type="ECO:0000256" key="2">
    <source>
        <dbReference type="ARBA" id="ARBA00007200"/>
    </source>
</evidence>
<feature type="domain" description="PLAT" evidence="13">
    <location>
        <begin position="2712"/>
        <end position="2826"/>
    </location>
</feature>
<evidence type="ECO:0000256" key="7">
    <source>
        <dbReference type="ARBA" id="ARBA00023180"/>
    </source>
</evidence>
<dbReference type="PROSITE" id="PS50093">
    <property type="entry name" value="PKD"/>
    <property type="match status" value="9"/>
</dbReference>
<evidence type="ECO:0000256" key="8">
    <source>
        <dbReference type="PROSITE-ProRule" id="PRU00152"/>
    </source>
</evidence>
<feature type="transmembrane region" description="Helical" evidence="10">
    <location>
        <begin position="3200"/>
        <end position="3223"/>
    </location>
</feature>
<feature type="domain" description="PKD" evidence="12">
    <location>
        <begin position="1407"/>
        <end position="1469"/>
    </location>
</feature>
<dbReference type="InterPro" id="IPR000601">
    <property type="entry name" value="PKD_dom"/>
</dbReference>
<feature type="transmembrane region" description="Helical" evidence="10">
    <location>
        <begin position="2874"/>
        <end position="2894"/>
    </location>
</feature>
<evidence type="ECO:0000259" key="13">
    <source>
        <dbReference type="PROSITE" id="PS50095"/>
    </source>
</evidence>
<comment type="subcellular location">
    <subcellularLocation>
        <location evidence="1">Membrane</location>
        <topology evidence="1">Multi-pass membrane protein</topology>
    </subcellularLocation>
</comment>
<dbReference type="SMART" id="SM00308">
    <property type="entry name" value="LH2"/>
    <property type="match status" value="1"/>
</dbReference>
<feature type="transmembrane region" description="Helical" evidence="10">
    <location>
        <begin position="3592"/>
        <end position="3615"/>
    </location>
</feature>
<feature type="compositionally biased region" description="Polar residues" evidence="9">
    <location>
        <begin position="3892"/>
        <end position="3902"/>
    </location>
</feature>
<keyword evidence="4" id="KW-0677">Repeat</keyword>
<dbReference type="Pfam" id="PF00059">
    <property type="entry name" value="Lectin_C"/>
    <property type="match status" value="1"/>
</dbReference>
<dbReference type="PANTHER" id="PTHR46730">
    <property type="entry name" value="POLYCYSTIN-1"/>
    <property type="match status" value="1"/>
</dbReference>
<evidence type="ECO:0000313" key="16">
    <source>
        <dbReference type="Proteomes" id="UP000287033"/>
    </source>
</evidence>
<dbReference type="GO" id="GO:0005929">
    <property type="term" value="C:cilium"/>
    <property type="evidence" value="ECO:0007669"/>
    <property type="project" value="UniProtKB-ARBA"/>
</dbReference>
<evidence type="ECO:0000256" key="4">
    <source>
        <dbReference type="ARBA" id="ARBA00022737"/>
    </source>
</evidence>
<dbReference type="InterPro" id="IPR000434">
    <property type="entry name" value="PC1"/>
</dbReference>
<dbReference type="STRING" id="137246.A0A401SWT4"/>
<dbReference type="PANTHER" id="PTHR46730:SF2">
    <property type="entry name" value="POLYCYSTIN-1 ISOFORM X1"/>
    <property type="match status" value="1"/>
</dbReference>
<dbReference type="SMART" id="SM00089">
    <property type="entry name" value="PKD"/>
    <property type="match status" value="12"/>
</dbReference>
<feature type="domain" description="PKD" evidence="12">
    <location>
        <begin position="1150"/>
        <end position="1210"/>
    </location>
</feature>
<dbReference type="PROSITE" id="PS51111">
    <property type="entry name" value="REJ"/>
    <property type="match status" value="2"/>
</dbReference>
<dbReference type="Gene3D" id="2.60.60.20">
    <property type="entry name" value="PLAT/LH2 domain"/>
    <property type="match status" value="1"/>
</dbReference>
<feature type="domain" description="PKD" evidence="12">
    <location>
        <begin position="1066"/>
        <end position="1124"/>
    </location>
</feature>
<reference evidence="15 16" key="1">
    <citation type="journal article" date="2018" name="Nat. Ecol. Evol.">
        <title>Shark genomes provide insights into elasmobranch evolution and the origin of vertebrates.</title>
        <authorList>
            <person name="Hara Y"/>
            <person name="Yamaguchi K"/>
            <person name="Onimaru K"/>
            <person name="Kadota M"/>
            <person name="Koyanagi M"/>
            <person name="Keeley SD"/>
            <person name="Tatsumi K"/>
            <person name="Tanaka K"/>
            <person name="Motone F"/>
            <person name="Kageyama Y"/>
            <person name="Nozu R"/>
            <person name="Adachi N"/>
            <person name="Nishimura O"/>
            <person name="Nakagawa R"/>
            <person name="Tanegashima C"/>
            <person name="Kiyatake I"/>
            <person name="Matsumoto R"/>
            <person name="Murakumo K"/>
            <person name="Nishida K"/>
            <person name="Terakita A"/>
            <person name="Kuratani S"/>
            <person name="Sato K"/>
            <person name="Hyodo S Kuraku.S."/>
        </authorList>
    </citation>
    <scope>NUCLEOTIDE SEQUENCE [LARGE SCALE GENOMIC DNA]</scope>
</reference>
<evidence type="ECO:0000256" key="9">
    <source>
        <dbReference type="SAM" id="MobiDB-lite"/>
    </source>
</evidence>
<dbReference type="InterPro" id="IPR001024">
    <property type="entry name" value="PLAT/LH2_dom"/>
</dbReference>
<dbReference type="Proteomes" id="UP000287033">
    <property type="component" value="Unassembled WGS sequence"/>
</dbReference>
<dbReference type="Pfam" id="PF01477">
    <property type="entry name" value="PLAT"/>
    <property type="match status" value="1"/>
</dbReference>
<dbReference type="Pfam" id="PF08016">
    <property type="entry name" value="PKD_channel"/>
    <property type="match status" value="1"/>
</dbReference>
<dbReference type="SUPFAM" id="SSF56436">
    <property type="entry name" value="C-type lectin-like"/>
    <property type="match status" value="1"/>
</dbReference>
<feature type="domain" description="REJ" evidence="14">
    <location>
        <begin position="2162"/>
        <end position="2456"/>
    </location>
</feature>
<feature type="transmembrane region" description="Helical" evidence="10">
    <location>
        <begin position="3229"/>
        <end position="3247"/>
    </location>
</feature>
<proteinExistence type="inferred from homology"/>
<feature type="transmembrane region" description="Helical" evidence="10">
    <location>
        <begin position="2906"/>
        <end position="2932"/>
    </location>
</feature>
<dbReference type="InterPro" id="IPR002859">
    <property type="entry name" value="PKD/REJ-like"/>
</dbReference>
<dbReference type="GO" id="GO:0005886">
    <property type="term" value="C:plasma membrane"/>
    <property type="evidence" value="ECO:0007669"/>
    <property type="project" value="TreeGrafter"/>
</dbReference>
<dbReference type="CDD" id="cd00146">
    <property type="entry name" value="PKD"/>
    <property type="match status" value="8"/>
</dbReference>
<evidence type="ECO:0000259" key="14">
    <source>
        <dbReference type="PROSITE" id="PS51111"/>
    </source>
</evidence>
<dbReference type="SUPFAM" id="SSF49723">
    <property type="entry name" value="Lipase/lipooxygenase domain (PLAT/LH2 domain)"/>
    <property type="match status" value="1"/>
</dbReference>
<organism evidence="15 16">
    <name type="scientific">Chiloscyllium punctatum</name>
    <name type="common">Brownbanded bambooshark</name>
    <name type="synonym">Hemiscyllium punctatum</name>
    <dbReference type="NCBI Taxonomy" id="137246"/>
    <lineage>
        <taxon>Eukaryota</taxon>
        <taxon>Metazoa</taxon>
        <taxon>Chordata</taxon>
        <taxon>Craniata</taxon>
        <taxon>Vertebrata</taxon>
        <taxon>Chondrichthyes</taxon>
        <taxon>Elasmobranchii</taxon>
        <taxon>Galeomorphii</taxon>
        <taxon>Galeoidea</taxon>
        <taxon>Orectolobiformes</taxon>
        <taxon>Hemiscylliidae</taxon>
        <taxon>Chiloscyllium</taxon>
    </lineage>
</organism>
<dbReference type="EMBL" id="BEZZ01000635">
    <property type="protein sequence ID" value="GCC34843.1"/>
    <property type="molecule type" value="Genomic_DNA"/>
</dbReference>
<feature type="domain" description="PKD" evidence="12">
    <location>
        <begin position="811"/>
        <end position="867"/>
    </location>
</feature>
<dbReference type="SUPFAM" id="SSF49299">
    <property type="entry name" value="PKD domain"/>
    <property type="match status" value="10"/>
</dbReference>
<feature type="transmembrane region" description="Helical" evidence="10">
    <location>
        <begin position="3697"/>
        <end position="3716"/>
    </location>
</feature>
<dbReference type="PRINTS" id="PR00500">
    <property type="entry name" value="POLYCYSTIN1"/>
</dbReference>
<dbReference type="InterPro" id="IPR001304">
    <property type="entry name" value="C-type_lectin-like"/>
</dbReference>
<dbReference type="InterPro" id="IPR036392">
    <property type="entry name" value="PLAT/LH2_dom_sf"/>
</dbReference>
<feature type="transmembrane region" description="Helical" evidence="10">
    <location>
        <begin position="3552"/>
        <end position="3572"/>
    </location>
</feature>
<dbReference type="Pfam" id="PF02010">
    <property type="entry name" value="REJ"/>
    <property type="match status" value="1"/>
</dbReference>
<name>A0A401SWT4_CHIPU</name>
<keyword evidence="16" id="KW-1185">Reference proteome</keyword>
<dbReference type="GO" id="GO:0005261">
    <property type="term" value="F:monoatomic cation channel activity"/>
    <property type="evidence" value="ECO:0007669"/>
    <property type="project" value="TreeGrafter"/>
</dbReference>
<dbReference type="OrthoDB" id="6022660at2759"/>
<feature type="domain" description="PKD" evidence="12">
    <location>
        <begin position="889"/>
        <end position="944"/>
    </location>
</feature>